<proteinExistence type="predicted"/>
<evidence type="ECO:0000313" key="2">
    <source>
        <dbReference type="Proteomes" id="UP000054843"/>
    </source>
</evidence>
<dbReference type="AlphaFoldDB" id="A0A0V1MNV6"/>
<reference evidence="1 2" key="1">
    <citation type="submission" date="2015-01" db="EMBL/GenBank/DDBJ databases">
        <title>Evolution of Trichinella species and genotypes.</title>
        <authorList>
            <person name="Korhonen P.K."/>
            <person name="Edoardo P."/>
            <person name="Giuseppe L.R."/>
            <person name="Gasser R.B."/>
        </authorList>
    </citation>
    <scope>NUCLEOTIDE SEQUENCE [LARGE SCALE GENOMIC DNA]</scope>
    <source>
        <strain evidence="1">ISS1980</strain>
    </source>
</reference>
<evidence type="ECO:0000313" key="1">
    <source>
        <dbReference type="EMBL" id="KRZ73494.1"/>
    </source>
</evidence>
<accession>A0A0V1MNV6</accession>
<dbReference type="Proteomes" id="UP000054843">
    <property type="component" value="Unassembled WGS sequence"/>
</dbReference>
<organism evidence="1 2">
    <name type="scientific">Trichinella papuae</name>
    <dbReference type="NCBI Taxonomy" id="268474"/>
    <lineage>
        <taxon>Eukaryota</taxon>
        <taxon>Metazoa</taxon>
        <taxon>Ecdysozoa</taxon>
        <taxon>Nematoda</taxon>
        <taxon>Enoplea</taxon>
        <taxon>Dorylaimia</taxon>
        <taxon>Trichinellida</taxon>
        <taxon>Trichinellidae</taxon>
        <taxon>Trichinella</taxon>
    </lineage>
</organism>
<sequence>MFAQDIRNNIVVIVSSNSVWIIFRSIVVHRRTLALVTSILELSVDYSMTVKLPYCTVFERKSRSCLDGLDNFHAAGRTPAIAPATLLTSSALIN</sequence>
<protein>
    <submittedName>
        <fullName evidence="1">Uncharacterized protein</fullName>
    </submittedName>
</protein>
<comment type="caution">
    <text evidence="1">The sequence shown here is derived from an EMBL/GenBank/DDBJ whole genome shotgun (WGS) entry which is preliminary data.</text>
</comment>
<name>A0A0V1MNV6_9BILA</name>
<gene>
    <name evidence="1" type="ORF">T10_9866</name>
</gene>
<keyword evidence="2" id="KW-1185">Reference proteome</keyword>
<dbReference type="EMBL" id="JYDO01000063">
    <property type="protein sequence ID" value="KRZ73494.1"/>
    <property type="molecule type" value="Genomic_DNA"/>
</dbReference>
<dbReference type="OrthoDB" id="10292457at2759"/>